<organism evidence="2 3">
    <name type="scientific">Bacillus cereus VD184</name>
    <dbReference type="NCBI Taxonomy" id="1053242"/>
    <lineage>
        <taxon>Bacteria</taxon>
        <taxon>Bacillati</taxon>
        <taxon>Bacillota</taxon>
        <taxon>Bacilli</taxon>
        <taxon>Bacillales</taxon>
        <taxon>Bacillaceae</taxon>
        <taxon>Bacillus</taxon>
        <taxon>Bacillus cereus group</taxon>
    </lineage>
</organism>
<proteinExistence type="predicted"/>
<keyword evidence="1" id="KW-0472">Membrane</keyword>
<evidence type="ECO:0000313" key="3">
    <source>
        <dbReference type="Proteomes" id="UP000014028"/>
    </source>
</evidence>
<dbReference type="AlphaFoldDB" id="A0A9W5R0G0"/>
<reference evidence="2 3" key="1">
    <citation type="submission" date="2012-12" db="EMBL/GenBank/DDBJ databases">
        <title>The Genome Sequence of Bacillus cereus VD184.</title>
        <authorList>
            <consortium name="The Broad Institute Genome Sequencing Platform"/>
            <consortium name="The Broad Institute Genome Sequencing Center for Infectious Disease"/>
            <person name="Feldgarden M."/>
            <person name="Van der Auwera G.A."/>
            <person name="Mahillon J."/>
            <person name="Duprez V."/>
            <person name="Timmery S."/>
            <person name="Mattelet C."/>
            <person name="Dierick K."/>
            <person name="Sun M."/>
            <person name="Yu Z."/>
            <person name="Zhu L."/>
            <person name="Hu X."/>
            <person name="Shank E.B."/>
            <person name="Swiecicka I."/>
            <person name="Hansen B.M."/>
            <person name="Andrup L."/>
            <person name="Walker B."/>
            <person name="Young S.K."/>
            <person name="Zeng Q."/>
            <person name="Gargeya S."/>
            <person name="Fitzgerald M."/>
            <person name="Haas B."/>
            <person name="Abouelleil A."/>
            <person name="Alvarado L."/>
            <person name="Arachchi H.M."/>
            <person name="Berlin A.M."/>
            <person name="Chapman S.B."/>
            <person name="Dewar J."/>
            <person name="Goldberg J."/>
            <person name="Griggs A."/>
            <person name="Gujja S."/>
            <person name="Hansen M."/>
            <person name="Howarth C."/>
            <person name="Imamovic A."/>
            <person name="Larimer J."/>
            <person name="McCowan C."/>
            <person name="Murphy C."/>
            <person name="Neiman D."/>
            <person name="Pearson M."/>
            <person name="Priest M."/>
            <person name="Roberts A."/>
            <person name="Saif S."/>
            <person name="Shea T."/>
            <person name="Sisk P."/>
            <person name="Sykes S."/>
            <person name="Wortman J."/>
            <person name="Nusbaum C."/>
            <person name="Birren B."/>
        </authorList>
    </citation>
    <scope>NUCLEOTIDE SEQUENCE [LARGE SCALE GENOMIC DNA]</scope>
    <source>
        <strain evidence="2 3">VD184</strain>
    </source>
</reference>
<keyword evidence="1" id="KW-1133">Transmembrane helix</keyword>
<dbReference type="EMBL" id="AHFK01000113">
    <property type="protein sequence ID" value="EOQ01007.1"/>
    <property type="molecule type" value="Genomic_DNA"/>
</dbReference>
<comment type="caution">
    <text evidence="2">The sequence shown here is derived from an EMBL/GenBank/DDBJ whole genome shotgun (WGS) entry which is preliminary data.</text>
</comment>
<evidence type="ECO:0000313" key="2">
    <source>
        <dbReference type="EMBL" id="EOQ01007.1"/>
    </source>
</evidence>
<feature type="transmembrane region" description="Helical" evidence="1">
    <location>
        <begin position="35"/>
        <end position="52"/>
    </location>
</feature>
<sequence>MRKLIGQFLLAWLILLVTFITGAIMIFFVELIGGVMWLFPLILFSLFVLREVKSYSEKSRRGDR</sequence>
<accession>A0A9W5R0G0</accession>
<protein>
    <submittedName>
        <fullName evidence="2">Uncharacterized protein</fullName>
    </submittedName>
</protein>
<keyword evidence="1" id="KW-0812">Transmembrane</keyword>
<feature type="transmembrane region" description="Helical" evidence="1">
    <location>
        <begin position="9"/>
        <end position="29"/>
    </location>
</feature>
<gene>
    <name evidence="2" type="ORF">IKC_06205</name>
</gene>
<evidence type="ECO:0000256" key="1">
    <source>
        <dbReference type="SAM" id="Phobius"/>
    </source>
</evidence>
<dbReference type="Proteomes" id="UP000014028">
    <property type="component" value="Unassembled WGS sequence"/>
</dbReference>
<name>A0A9W5R0G0_BACCE</name>